<dbReference type="EnsemblProtists" id="EKX50047">
    <property type="protein sequence ID" value="EKX50047"/>
    <property type="gene ID" value="GUITHDRAFT_104444"/>
</dbReference>
<evidence type="ECO:0000313" key="5">
    <source>
        <dbReference type="Proteomes" id="UP000011087"/>
    </source>
</evidence>
<evidence type="ECO:0000256" key="2">
    <source>
        <dbReference type="SAM" id="MobiDB-lite"/>
    </source>
</evidence>
<organism evidence="3">
    <name type="scientific">Guillardia theta (strain CCMP2712)</name>
    <name type="common">Cryptophyte</name>
    <dbReference type="NCBI Taxonomy" id="905079"/>
    <lineage>
        <taxon>Eukaryota</taxon>
        <taxon>Cryptophyceae</taxon>
        <taxon>Pyrenomonadales</taxon>
        <taxon>Geminigeraceae</taxon>
        <taxon>Guillardia</taxon>
    </lineage>
</organism>
<dbReference type="InterPro" id="IPR029058">
    <property type="entry name" value="AB_hydrolase_fold"/>
</dbReference>
<dbReference type="PaxDb" id="55529-EKX50047"/>
<dbReference type="OrthoDB" id="5954035at2759"/>
<comment type="similarity">
    <text evidence="1">Belongs to the AB hydrolase superfamily. AB hydrolase 4 family.</text>
</comment>
<reference evidence="4" key="3">
    <citation type="submission" date="2016-03" db="UniProtKB">
        <authorList>
            <consortium name="EnsemblProtists"/>
        </authorList>
    </citation>
    <scope>IDENTIFICATION</scope>
</reference>
<dbReference type="HOGENOM" id="CLU_573006_0_0_1"/>
<dbReference type="PANTHER" id="PTHR10794">
    <property type="entry name" value="ABHYDROLASE DOMAIN-CONTAINING PROTEIN"/>
    <property type="match status" value="1"/>
</dbReference>
<sequence>MADAASKGKDVQEESFGEKNGVEDDRKESGSDSQSELSFWSLIELLSPLSPMASSMAERTEDSKKKKKKIPYGFRESLVPEDYVPPPKKHPIVFEGSMIGKELHVRNFHRHFACYQPTDFNEALVNELEKLGEYKLPAWYSSMLCSAAPTLVEHSVKYERVELYDSSGGLLAVDWAFPEANDCCPDGEPSSECVLCVFPGLAGHSDKDYIRSFVKRILTALRWKVCVLNWRGFNCPLKNGKVSSPVDLTDMTMTIYHASKRFPTSPIFAAGFSMGSNQLVKYIGMNAEDHMLTAALSVCNGFEYELHLQRLEQTPLGEQVYSRGMTYLHQEYLRNYGEELREHVEGFELEKALAAAKHSELDEVLVKQVYGYHDMQEYYNQVASRPFISKVNIPLLCLQSSDDPLFTEGDWRHVLPVDELHDNKHIVYFESEYGSHLNFVEATIQQGLLREEYTFCDRAAEAFFRFASSTSDRKILF</sequence>
<name>L1JNL0_GUITC</name>
<evidence type="ECO:0000313" key="4">
    <source>
        <dbReference type="EnsemblProtists" id="EKX50047"/>
    </source>
</evidence>
<feature type="region of interest" description="Disordered" evidence="2">
    <location>
        <begin position="1"/>
        <end position="34"/>
    </location>
</feature>
<reference evidence="3 5" key="1">
    <citation type="journal article" date="2012" name="Nature">
        <title>Algal genomes reveal evolutionary mosaicism and the fate of nucleomorphs.</title>
        <authorList>
            <consortium name="DOE Joint Genome Institute"/>
            <person name="Curtis B.A."/>
            <person name="Tanifuji G."/>
            <person name="Burki F."/>
            <person name="Gruber A."/>
            <person name="Irimia M."/>
            <person name="Maruyama S."/>
            <person name="Arias M.C."/>
            <person name="Ball S.G."/>
            <person name="Gile G.H."/>
            <person name="Hirakawa Y."/>
            <person name="Hopkins J.F."/>
            <person name="Kuo A."/>
            <person name="Rensing S.A."/>
            <person name="Schmutz J."/>
            <person name="Symeonidi A."/>
            <person name="Elias M."/>
            <person name="Eveleigh R.J."/>
            <person name="Herman E.K."/>
            <person name="Klute M.J."/>
            <person name="Nakayama T."/>
            <person name="Obornik M."/>
            <person name="Reyes-Prieto A."/>
            <person name="Armbrust E.V."/>
            <person name="Aves S.J."/>
            <person name="Beiko R.G."/>
            <person name="Coutinho P."/>
            <person name="Dacks J.B."/>
            <person name="Durnford D.G."/>
            <person name="Fast N.M."/>
            <person name="Green B.R."/>
            <person name="Grisdale C.J."/>
            <person name="Hempel F."/>
            <person name="Henrissat B."/>
            <person name="Hoppner M.P."/>
            <person name="Ishida K."/>
            <person name="Kim E."/>
            <person name="Koreny L."/>
            <person name="Kroth P.G."/>
            <person name="Liu Y."/>
            <person name="Malik S.B."/>
            <person name="Maier U.G."/>
            <person name="McRose D."/>
            <person name="Mock T."/>
            <person name="Neilson J.A."/>
            <person name="Onodera N.T."/>
            <person name="Poole A.M."/>
            <person name="Pritham E.J."/>
            <person name="Richards T.A."/>
            <person name="Rocap G."/>
            <person name="Roy S.W."/>
            <person name="Sarai C."/>
            <person name="Schaack S."/>
            <person name="Shirato S."/>
            <person name="Slamovits C.H."/>
            <person name="Spencer D.F."/>
            <person name="Suzuki S."/>
            <person name="Worden A.Z."/>
            <person name="Zauner S."/>
            <person name="Barry K."/>
            <person name="Bell C."/>
            <person name="Bharti A.K."/>
            <person name="Crow J.A."/>
            <person name="Grimwood J."/>
            <person name="Kramer R."/>
            <person name="Lindquist E."/>
            <person name="Lucas S."/>
            <person name="Salamov A."/>
            <person name="McFadden G.I."/>
            <person name="Lane C.E."/>
            <person name="Keeling P.J."/>
            <person name="Gray M.W."/>
            <person name="Grigoriev I.V."/>
            <person name="Archibald J.M."/>
        </authorList>
    </citation>
    <scope>NUCLEOTIDE SEQUENCE</scope>
    <source>
        <strain evidence="3 5">CCMP2712</strain>
    </source>
</reference>
<dbReference type="KEGG" id="gtt:GUITHDRAFT_104444"/>
<dbReference type="PANTHER" id="PTHR10794:SF63">
    <property type="entry name" value="ALPHA_BETA HYDROLASE 1, ISOFORM A"/>
    <property type="match status" value="1"/>
</dbReference>
<accession>L1JNL0</accession>
<dbReference type="eggNOG" id="KOG1838">
    <property type="taxonomic scope" value="Eukaryota"/>
</dbReference>
<evidence type="ECO:0000313" key="3">
    <source>
        <dbReference type="EMBL" id="EKX50047.1"/>
    </source>
</evidence>
<dbReference type="GO" id="GO:0047372">
    <property type="term" value="F:monoacylglycerol lipase activity"/>
    <property type="evidence" value="ECO:0007669"/>
    <property type="project" value="TreeGrafter"/>
</dbReference>
<feature type="compositionally biased region" description="Basic and acidic residues" evidence="2">
    <location>
        <begin position="1"/>
        <end position="30"/>
    </location>
</feature>
<dbReference type="OMA" id="KIPMLCI"/>
<dbReference type="SUPFAM" id="SSF53474">
    <property type="entry name" value="alpha/beta-Hydrolases"/>
    <property type="match status" value="1"/>
</dbReference>
<keyword evidence="5" id="KW-1185">Reference proteome</keyword>
<gene>
    <name evidence="3" type="ORF">GUITHDRAFT_104444</name>
</gene>
<dbReference type="STRING" id="905079.L1JNL0"/>
<dbReference type="EMBL" id="JH992980">
    <property type="protein sequence ID" value="EKX50047.1"/>
    <property type="molecule type" value="Genomic_DNA"/>
</dbReference>
<dbReference type="Gene3D" id="3.40.50.1820">
    <property type="entry name" value="alpha/beta hydrolase"/>
    <property type="match status" value="1"/>
</dbReference>
<reference evidence="5" key="2">
    <citation type="submission" date="2012-11" db="EMBL/GenBank/DDBJ databases">
        <authorList>
            <person name="Kuo A."/>
            <person name="Curtis B.A."/>
            <person name="Tanifuji G."/>
            <person name="Burki F."/>
            <person name="Gruber A."/>
            <person name="Irimia M."/>
            <person name="Maruyama S."/>
            <person name="Arias M.C."/>
            <person name="Ball S.G."/>
            <person name="Gile G.H."/>
            <person name="Hirakawa Y."/>
            <person name="Hopkins J.F."/>
            <person name="Rensing S.A."/>
            <person name="Schmutz J."/>
            <person name="Symeonidi A."/>
            <person name="Elias M."/>
            <person name="Eveleigh R.J."/>
            <person name="Herman E.K."/>
            <person name="Klute M.J."/>
            <person name="Nakayama T."/>
            <person name="Obornik M."/>
            <person name="Reyes-Prieto A."/>
            <person name="Armbrust E.V."/>
            <person name="Aves S.J."/>
            <person name="Beiko R.G."/>
            <person name="Coutinho P."/>
            <person name="Dacks J.B."/>
            <person name="Durnford D.G."/>
            <person name="Fast N.M."/>
            <person name="Green B.R."/>
            <person name="Grisdale C."/>
            <person name="Hempe F."/>
            <person name="Henrissat B."/>
            <person name="Hoppner M.P."/>
            <person name="Ishida K.-I."/>
            <person name="Kim E."/>
            <person name="Koreny L."/>
            <person name="Kroth P.G."/>
            <person name="Liu Y."/>
            <person name="Malik S.-B."/>
            <person name="Maier U.G."/>
            <person name="McRose D."/>
            <person name="Mock T."/>
            <person name="Neilson J.A."/>
            <person name="Onodera N.T."/>
            <person name="Poole A.M."/>
            <person name="Pritham E.J."/>
            <person name="Richards T.A."/>
            <person name="Rocap G."/>
            <person name="Roy S.W."/>
            <person name="Sarai C."/>
            <person name="Schaack S."/>
            <person name="Shirato S."/>
            <person name="Slamovits C.H."/>
            <person name="Spencer D.F."/>
            <person name="Suzuki S."/>
            <person name="Worden A.Z."/>
            <person name="Zauner S."/>
            <person name="Barry K."/>
            <person name="Bell C."/>
            <person name="Bharti A.K."/>
            <person name="Crow J.A."/>
            <person name="Grimwood J."/>
            <person name="Kramer R."/>
            <person name="Lindquist E."/>
            <person name="Lucas S."/>
            <person name="Salamov A."/>
            <person name="McFadden G.I."/>
            <person name="Lane C.E."/>
            <person name="Keeling P.J."/>
            <person name="Gray M.W."/>
            <person name="Grigoriev I.V."/>
            <person name="Archibald J.M."/>
        </authorList>
    </citation>
    <scope>NUCLEOTIDE SEQUENCE</scope>
    <source>
        <strain evidence="5">CCMP2712</strain>
    </source>
</reference>
<dbReference type="Proteomes" id="UP000011087">
    <property type="component" value="Unassembled WGS sequence"/>
</dbReference>
<dbReference type="InterPro" id="IPR050960">
    <property type="entry name" value="AB_hydrolase_4_sf"/>
</dbReference>
<dbReference type="GO" id="GO:0034338">
    <property type="term" value="F:short-chain carboxylesterase activity"/>
    <property type="evidence" value="ECO:0007669"/>
    <property type="project" value="TreeGrafter"/>
</dbReference>
<dbReference type="RefSeq" id="XP_005837027.1">
    <property type="nucleotide sequence ID" value="XM_005836970.1"/>
</dbReference>
<evidence type="ECO:0000256" key="1">
    <source>
        <dbReference type="ARBA" id="ARBA00010884"/>
    </source>
</evidence>
<proteinExistence type="inferred from homology"/>
<dbReference type="AlphaFoldDB" id="L1JNL0"/>
<protein>
    <submittedName>
        <fullName evidence="3 4">Uncharacterized protein</fullName>
    </submittedName>
</protein>
<dbReference type="GeneID" id="17306524"/>